<dbReference type="EMBL" id="CAFABE010000034">
    <property type="protein sequence ID" value="CAB4827751.1"/>
    <property type="molecule type" value="Genomic_DNA"/>
</dbReference>
<sequence>MLIWLSESEFATLQSVCDRMVPKSDATPGAVQSGAPEYIDTLLGAFSFDPPRIWAGGPSSGRAGGVAAFKNFHSLTAMDELAWRTRIEGSQGIPEREFNGPVIGLQQAYRDGLAALGSDFDALTPEEQSERLHATPDFAEMVFTHVCEGMYGAPEYGGNRETRAWAAIGFAGDVQPRGWTDQEVSAP</sequence>
<evidence type="ECO:0000313" key="3">
    <source>
        <dbReference type="EMBL" id="CAB5020423.1"/>
    </source>
</evidence>
<evidence type="ECO:0000313" key="1">
    <source>
        <dbReference type="EMBL" id="CAB4827751.1"/>
    </source>
</evidence>
<dbReference type="EMBL" id="CAFBLT010000001">
    <property type="protein sequence ID" value="CAB4879728.1"/>
    <property type="molecule type" value="Genomic_DNA"/>
</dbReference>
<dbReference type="InterPro" id="IPR027056">
    <property type="entry name" value="Gluconate_2DH_su3"/>
</dbReference>
<name>A0A6J7QX75_9ZZZZ</name>
<accession>A0A6J7QX75</accession>
<protein>
    <submittedName>
        <fullName evidence="3">Unannotated protein</fullName>
    </submittedName>
</protein>
<dbReference type="Pfam" id="PF13618">
    <property type="entry name" value="Gluconate_2-dh3"/>
    <property type="match status" value="1"/>
</dbReference>
<organism evidence="3">
    <name type="scientific">freshwater metagenome</name>
    <dbReference type="NCBI Taxonomy" id="449393"/>
    <lineage>
        <taxon>unclassified sequences</taxon>
        <taxon>metagenomes</taxon>
        <taxon>ecological metagenomes</taxon>
    </lineage>
</organism>
<dbReference type="EMBL" id="CAFBPM010000007">
    <property type="protein sequence ID" value="CAB5020423.1"/>
    <property type="molecule type" value="Genomic_DNA"/>
</dbReference>
<reference evidence="3" key="1">
    <citation type="submission" date="2020-05" db="EMBL/GenBank/DDBJ databases">
        <authorList>
            <person name="Chiriac C."/>
            <person name="Salcher M."/>
            <person name="Ghai R."/>
            <person name="Kavagutti S V."/>
        </authorList>
    </citation>
    <scope>NUCLEOTIDE SEQUENCE</scope>
</reference>
<evidence type="ECO:0000313" key="2">
    <source>
        <dbReference type="EMBL" id="CAB4879728.1"/>
    </source>
</evidence>
<gene>
    <name evidence="1" type="ORF">UFOPK3164_00877</name>
    <name evidence="2" type="ORF">UFOPK3427_01420</name>
    <name evidence="3" type="ORF">UFOPK4112_00881</name>
</gene>
<dbReference type="AlphaFoldDB" id="A0A6J7QX75"/>
<proteinExistence type="predicted"/>